<dbReference type="InterPro" id="IPR016024">
    <property type="entry name" value="ARM-type_fold"/>
</dbReference>
<protein>
    <submittedName>
        <fullName evidence="6">Beach domain-containing protein b</fullName>
    </submittedName>
</protein>
<dbReference type="CDD" id="cd06071">
    <property type="entry name" value="Beach"/>
    <property type="match status" value="1"/>
</dbReference>
<dbReference type="Pfam" id="PF20425">
    <property type="entry name" value="Neurobeachin"/>
    <property type="match status" value="2"/>
</dbReference>
<gene>
    <name evidence="6" type="primary">BCHB_0</name>
    <name evidence="6" type="ORF">CFP56_032793</name>
</gene>
<dbReference type="EMBL" id="PKMF04000566">
    <property type="protein sequence ID" value="KAK7825729.1"/>
    <property type="molecule type" value="Genomic_DNA"/>
</dbReference>
<dbReference type="Pfam" id="PF16057">
    <property type="entry name" value="DUF4800"/>
    <property type="match status" value="1"/>
</dbReference>
<evidence type="ECO:0000259" key="5">
    <source>
        <dbReference type="PROSITE" id="PS51783"/>
    </source>
</evidence>
<dbReference type="Pfam" id="PF02138">
    <property type="entry name" value="Beach"/>
    <property type="match status" value="1"/>
</dbReference>
<keyword evidence="1" id="KW-0853">WD repeat</keyword>
<dbReference type="SUPFAM" id="SSF81837">
    <property type="entry name" value="BEACH domain"/>
    <property type="match status" value="1"/>
</dbReference>
<keyword evidence="7" id="KW-1185">Reference proteome</keyword>
<dbReference type="InterPro" id="IPR036372">
    <property type="entry name" value="BEACH_dom_sf"/>
</dbReference>
<dbReference type="Pfam" id="PF20426">
    <property type="entry name" value="NBCH_WD40"/>
    <property type="match status" value="1"/>
</dbReference>
<evidence type="ECO:0000259" key="4">
    <source>
        <dbReference type="PROSITE" id="PS50197"/>
    </source>
</evidence>
<feature type="region of interest" description="Disordered" evidence="3">
    <location>
        <begin position="13"/>
        <end position="36"/>
    </location>
</feature>
<feature type="domain" description="BEACH" evidence="4">
    <location>
        <begin position="3226"/>
        <end position="3516"/>
    </location>
</feature>
<evidence type="ECO:0000313" key="7">
    <source>
        <dbReference type="Proteomes" id="UP000237347"/>
    </source>
</evidence>
<dbReference type="InterPro" id="IPR000409">
    <property type="entry name" value="BEACH_dom"/>
</dbReference>
<evidence type="ECO:0000256" key="1">
    <source>
        <dbReference type="ARBA" id="ARBA00022574"/>
    </source>
</evidence>
<evidence type="ECO:0000313" key="6">
    <source>
        <dbReference type="EMBL" id="KAK7825729.1"/>
    </source>
</evidence>
<keyword evidence="2" id="KW-0677">Repeat</keyword>
<name>A0AAW0JFY6_QUESU</name>
<dbReference type="InterPro" id="IPR023362">
    <property type="entry name" value="PH-BEACH_dom"/>
</dbReference>
<organism evidence="6 7">
    <name type="scientific">Quercus suber</name>
    <name type="common">Cork oak</name>
    <dbReference type="NCBI Taxonomy" id="58331"/>
    <lineage>
        <taxon>Eukaryota</taxon>
        <taxon>Viridiplantae</taxon>
        <taxon>Streptophyta</taxon>
        <taxon>Embryophyta</taxon>
        <taxon>Tracheophyta</taxon>
        <taxon>Spermatophyta</taxon>
        <taxon>Magnoliopsida</taxon>
        <taxon>eudicotyledons</taxon>
        <taxon>Gunneridae</taxon>
        <taxon>Pentapetalae</taxon>
        <taxon>rosids</taxon>
        <taxon>fabids</taxon>
        <taxon>Fagales</taxon>
        <taxon>Fagaceae</taxon>
        <taxon>Quercus</taxon>
    </lineage>
</organism>
<dbReference type="PROSITE" id="PS51783">
    <property type="entry name" value="PH_BEACH"/>
    <property type="match status" value="1"/>
</dbReference>
<dbReference type="PANTHER" id="PTHR13743">
    <property type="entry name" value="BEIGE/BEACH-RELATED"/>
    <property type="match status" value="1"/>
</dbReference>
<dbReference type="Gene3D" id="1.10.1540.10">
    <property type="entry name" value="BEACH domain"/>
    <property type="match status" value="1"/>
</dbReference>
<dbReference type="InterPro" id="IPR046852">
    <property type="entry name" value="Neurobeachin_a-sol"/>
</dbReference>
<dbReference type="Proteomes" id="UP000237347">
    <property type="component" value="Unassembled WGS sequence"/>
</dbReference>
<dbReference type="Pfam" id="PF15787">
    <property type="entry name" value="DUF4704"/>
    <property type="match status" value="2"/>
</dbReference>
<dbReference type="SUPFAM" id="SSF49899">
    <property type="entry name" value="Concanavalin A-like lectins/glucanases"/>
    <property type="match status" value="2"/>
</dbReference>
<feature type="region of interest" description="Disordered" evidence="3">
    <location>
        <begin position="2991"/>
        <end position="3027"/>
    </location>
</feature>
<feature type="domain" description="BEACH-type PH" evidence="5">
    <location>
        <begin position="3045"/>
        <end position="3202"/>
    </location>
</feature>
<dbReference type="InterPro" id="IPR050865">
    <property type="entry name" value="BEACH_Domain"/>
</dbReference>
<evidence type="ECO:0000256" key="3">
    <source>
        <dbReference type="SAM" id="MobiDB-lite"/>
    </source>
</evidence>
<reference evidence="6 7" key="1">
    <citation type="journal article" date="2018" name="Sci. Data">
        <title>The draft genome sequence of cork oak.</title>
        <authorList>
            <person name="Ramos A.M."/>
            <person name="Usie A."/>
            <person name="Barbosa P."/>
            <person name="Barros P.M."/>
            <person name="Capote T."/>
            <person name="Chaves I."/>
            <person name="Simoes F."/>
            <person name="Abreu I."/>
            <person name="Carrasquinho I."/>
            <person name="Faro C."/>
            <person name="Guimaraes J.B."/>
            <person name="Mendonca D."/>
            <person name="Nobrega F."/>
            <person name="Rodrigues L."/>
            <person name="Saibo N.J.M."/>
            <person name="Varela M.C."/>
            <person name="Egas C."/>
            <person name="Matos J."/>
            <person name="Miguel C.M."/>
            <person name="Oliveira M.M."/>
            <person name="Ricardo C.P."/>
            <person name="Goncalves S."/>
        </authorList>
    </citation>
    <scope>NUCLEOTIDE SEQUENCE [LARGE SCALE GENOMIC DNA]</scope>
    <source>
        <strain evidence="7">cv. HL8</strain>
    </source>
</reference>
<dbReference type="FunFam" id="1.10.1540.10:FF:000001">
    <property type="entry name" value="neurobeachin isoform X1"/>
    <property type="match status" value="1"/>
</dbReference>
<dbReference type="SMART" id="SM01026">
    <property type="entry name" value="Beach"/>
    <property type="match status" value="1"/>
</dbReference>
<dbReference type="PANTHER" id="PTHR13743:SF112">
    <property type="entry name" value="BEACH DOMAIN-CONTAINING PROTEIN"/>
    <property type="match status" value="1"/>
</dbReference>
<dbReference type="PROSITE" id="PS50197">
    <property type="entry name" value="BEACH"/>
    <property type="match status" value="1"/>
</dbReference>
<dbReference type="InterPro" id="IPR013320">
    <property type="entry name" value="ConA-like_dom_sf"/>
</dbReference>
<dbReference type="Pfam" id="PF13385">
    <property type="entry name" value="Laminin_G_3"/>
    <property type="match status" value="2"/>
</dbReference>
<proteinExistence type="predicted"/>
<dbReference type="PROSITE" id="PS50007">
    <property type="entry name" value="PIPLC_X_DOMAIN"/>
    <property type="match status" value="1"/>
</dbReference>
<dbReference type="InterPro" id="IPR046851">
    <property type="entry name" value="NBCH_WD40"/>
</dbReference>
<sequence>MNIVKGVADLIRRTSSGQAAEPAASGSQPQRFSPPGPKIQFSEVGNEAVEKKRSFHVFLKQFLVVYKNWEPVNYGQLSEDASTTIQPEEFMSYSNDVVFGCSAGHPAEIISVLTEEITTLTSLVNELNTSMMRSTTGSSGASTSFSITSEGLPILDALTIVTRSLHNCRVFGYYGGIQKLTALMKGAVVQLKTITGALSADESLSNFAVEKTGLLQQILVYVVSVIYSFIDLDSNVYEKAQLYSNSIGFVPSGCKSPLDSSSNLRAPSYETMLSWHQKAVVSVMEAGGLNWLVELLRVIRRLSMKEQWTDISLQYLTLRVLCSALSENSRGQNHFKSIGGLEVLLDGLGVPSSKAITQKDSLFANEKRDENPLLEMFQLHVLSLEVLREAFLCENGRVHKFANSFCSPAFMLQEYKQLSNNSSGKHNIQGPDIDFNNENNMKACTAEHLVPLPTSASYSQLWNDYTAKLGRVLCSFLLAPEHTRSHNVQVSAGRVAMPVSSVYGELAIKWFMRVLLTVFPCIKACSNQNELPNHLRMFVNTLQCYVLQTFRKVLVSSTVLLEIFREEGIWDLIFSENFFYFVPASEEFSGEYYTYNEGSPRKPEIYATSSSVDSQVKSSGVEVLQMEIISLVEFAATSSGSAHNLPESSALLDALEQCACNPEIAGVLAKSLLHIIQLAAEKTVASFKTLNAIPRVLKVVCIQAQESRRSGNMGSSIEVNYAEETQTQSHQKSDSHEIAQSWIKCMETSMELLTEFLLVADDARSLVLHSSTCIDCLFDLFWEEGLRSRVLKHILELMKIVPFSEENQKAKLQLCSKFLETFTEIKERGKNFANLSIDLLIGMREMLRTDPVYYQALFRDGECFLHIVSLLNGNLDEANSEKLVLNVLQTLTCLLAGNDASKAAFRALAGKGYQTLQSLLLDFSQWHPGEGLMNTLLDMLVDGKFDVKSSPIIKNEDVIILYLCVLRKSSESLRHHGLNVFQQLLRDSISNRASCVRAGMLNFLLEWFSLEDTDNVILKIAQLIQVIGGHSISGKDIRKIFALLRSEKVGSRQQYSSLLLTTVSSMLNEKGPTSFFDLNGNNSGIVIRTPLQWPLNKGFSFSCWLRVENFPRSGAMGLFSFLTENGRGCVALVTRDKLIYETLNLKRQCVPLHVNLVRKKWYFLCITHSIGRAFSGGSLLRCYVDGDLVSSERCRYAKVNESLTSCTIGAKLNVPIFEEENTLESIKDSVPFLGQIGPTYLFSDAISSEQVQGIYSLGPSYMYSFLENEAAPFYDHPLPSGILDAKDGLASKIIFGLNAQPESSALLDALEQCACNPEIAGVLAKSLLHIIQLAAEKTVASFKTLNAIPRVLKVVCIQAQESRRSGNMGSSIEVNYAEETQTQSHQKSDSHEIAQSWIKCMETSMELLTEFLLVADDARSLVLHSSTCIDCLFDLFWEEGLRSRVLKHILELMKIVPFSEENQKAKLQLCSKFLETFTEIKERGKNFANLSIDLLIGMREMLRTDPVYYQALFRDGECFLHIVSLLNGNLDEANSEKLVLNVLQTLTCLLAGNDASKAAFRALAGKGYQTLQSLLLDFSQWHPGEGLMNTLLDMLVDGKFDVKSSPIIKNEDVIILYLCVLRKSSESLQHHGLNVFQQLLRDSISNRASCVRAGMLNFLLEWFSLEDTDNVILKIAQLIQVIGGHSISGKDIRKIFALLRSEKVGSRQQYSSLLLTTVSSMLNEKGPTSFFDLNGNNSGIVIRTPLQWPLNKGFSFSCWLRVENFPRSGAMGLFSFLTENGRGCVALVTRDKLIYETLNLKRQCVPLHVNLVRKKWYFLCITHSIGRAFSGGSLLRCYVDGDLVSSERCRYAKVNESLTSCTIGAKLNVPIFEEENTLESIKDSVPFLGQIGPTYLFSDAISSEQVQGIYSLGPSYMYSFLENEAAPFYDHPLPSGILDAKDGLASKIIFGLNAQASDGRTLFNVSPVFDHAMDKNSFKATVMPGTQLCSRRLLQQIIYCVGGVSVFFPLITESIKYENEASAQFEHTLLTPITRERLTAEVIEIVASVLDENLANQQQMHLLSGFSVLGFLLQSVPPQQLNLETLSALKHLFNVVANSGLAELLVKDAISSIFLNPLVWLYTSYKVQRELYMFLIQQFDNDPRLLKSLCRLPRVLDMIRQFYWNNAKSRFAIGSKPLLHPTTKQVIGERPSLEEIHKIRLLLLSLGEMSLRICHALRMFYTWLFVLFLRNHCLLPFLNKESEPIRLLSLQFLGRLLVGLPSEKKGPRFFNLSVGRSRSLSENPKKISLRMQPIFSAMSDRLFRFQLTDNFCATLFDVLLGGASPKQVLQMQNQLDRQKSKGHNSHFFLPQILVLIFRFLSCCEDVHARMKIIRDLLDLLDSNPSNLEAFMEYGWNAWLMASIQLDVIKNYKVESRNLSDNEINEQRLVRNLFSVVLCYYMHSVKGGWQQLEETVNFLLAYFEKGGVSYQYLLRDIYDDLIRSLMDLSSEENIFVSQPCRDNTLYLLRLVDEMLSSEIDLKLPFPASSADFSLDSLELDCHKDFSSALYEILQEEVDDQISRNLRGGKQPIANDDDVFDEKWWNLFDSLWVIISEMNGKGPSKMLPKFSSAVGPSFGQRARGLVESLNIPAAEVAAVVVSGGIGSALGGKQNKNVDKAMLLRGERFPRIIFRLVILYLCKSSLERASRCVQQVISLLPCLLAADDEQSKSRLQLFIWYYFFSLGNDIWTRSWIWNIEVTSLKIVARALLAVRLQFGMLNEGARFHVISHLIRETVNCGKSLLATSIVGRDDSTDLASNSKETGSIHNLLQKDRVLAAVAAEAKYMKALKTDRSKQLHEFNTRMDETFSSELNNKKAFDDEIQSNLTSILASDESRRAAFQLTYEEEQQNVAEKWIHMFRALIDERGPWSANPFPNNAVTHWKLDKTEDTWRRRAKLRQNYRFDEKLCHPPSTAPSDEATLPANENKSGFVGLIPEQMKRFLLKGVRRITDEGSSESNDYDAEQSGHKASIPKDPSDTQGSEIKDSSDLKDVLQDIKDSSSSSPETEASEVLLSVSCVLVTTKRKLAGHLAVMKDVLHFFGEFLVDGTGGSSVFKDFHASSNSDFTKSDQKQKFLKWPNFDLVPEKGITTDNSDPINENVHQKQLKNVKRHRRWNLGKIKAVHWIRHLLRYTAIEIFFSDSVAPVFLNFASQKDAKDVGTLIVNTRNEYLFPKASNRDKSGAISFVDRRIALETAETARERWRRREITNFEYLMILNTLAGRSYNDLTQYPVFPWILADYSSEVLDFNKSSTFRDLSKPVGALDLKRFEVFEDRYRNFSDPDIPSFYYGSHYASMGIVLYYLLRLEPFTSLHRNLQGGKFDHADRLFQSVEGTYRNCLSNTSDVKELIPEFFYMPEFLVNSNSYHLGVKQDGEPIGDVCLPPWAKGSPEEFINRNREALESEYVSSNLHHWIDLVFGYKQRGKPAVEAANIFYYLTYEGAVDLDTMEDDLQRAAIEDQIANFGQTPIQIFRKKHPRRGPPIPIAHPLYFAPDSINLTSIVCSASSPPSALLYVGVLDSNIVLVNQGLTLSVKMWLTTQLQTGGNFTFSASQDPFFGVGSDILSPRIIGSPLAENFEPRAQCFATMQTPSENFLISCGNWENSFQVISLHDGRMVQSIRQHKDVVSCVAGIFHKC</sequence>
<evidence type="ECO:0000256" key="2">
    <source>
        <dbReference type="ARBA" id="ARBA00022737"/>
    </source>
</evidence>
<dbReference type="Pfam" id="PF14844">
    <property type="entry name" value="PH_BEACH"/>
    <property type="match status" value="1"/>
</dbReference>
<dbReference type="InterPro" id="IPR011993">
    <property type="entry name" value="PH-like_dom_sf"/>
</dbReference>
<dbReference type="InterPro" id="IPR031570">
    <property type="entry name" value="NBEA/BDCP_DUF4704"/>
</dbReference>
<comment type="caution">
    <text evidence="6">The sequence shown here is derived from an EMBL/GenBank/DDBJ whole genome shotgun (WGS) entry which is preliminary data.</text>
</comment>
<dbReference type="SUPFAM" id="SSF48371">
    <property type="entry name" value="ARM repeat"/>
    <property type="match status" value="1"/>
</dbReference>
<dbReference type="Gene3D" id="2.60.120.200">
    <property type="match status" value="2"/>
</dbReference>
<dbReference type="SUPFAM" id="SSF50729">
    <property type="entry name" value="PH domain-like"/>
    <property type="match status" value="1"/>
</dbReference>
<accession>A0AAW0JFY6</accession>
<dbReference type="Gene3D" id="2.30.29.30">
    <property type="entry name" value="Pleckstrin-homology domain (PH domain)/Phosphotyrosine-binding domain (PTB)"/>
    <property type="match status" value="1"/>
</dbReference>